<reference evidence="2 3" key="1">
    <citation type="submission" date="2019-08" db="EMBL/GenBank/DDBJ databases">
        <title>Whole genome of Aphis craccivora.</title>
        <authorList>
            <person name="Voronova N.V."/>
            <person name="Shulinski R.S."/>
            <person name="Bandarenka Y.V."/>
            <person name="Zhorov D.G."/>
            <person name="Warner D."/>
        </authorList>
    </citation>
    <scope>NUCLEOTIDE SEQUENCE [LARGE SCALE GENOMIC DNA]</scope>
    <source>
        <strain evidence="2">180601</strain>
        <tissue evidence="2">Whole Body</tissue>
    </source>
</reference>
<feature type="non-terminal residue" evidence="2">
    <location>
        <position position="217"/>
    </location>
</feature>
<gene>
    <name evidence="2" type="ORF">FWK35_00031513</name>
</gene>
<evidence type="ECO:0000313" key="2">
    <source>
        <dbReference type="EMBL" id="KAF0736554.1"/>
    </source>
</evidence>
<name>A0A6G0X9J4_APHCR</name>
<dbReference type="EMBL" id="VUJU01008043">
    <property type="protein sequence ID" value="KAF0736554.1"/>
    <property type="molecule type" value="Genomic_DNA"/>
</dbReference>
<proteinExistence type="predicted"/>
<organism evidence="2 3">
    <name type="scientific">Aphis craccivora</name>
    <name type="common">Cowpea aphid</name>
    <dbReference type="NCBI Taxonomy" id="307492"/>
    <lineage>
        <taxon>Eukaryota</taxon>
        <taxon>Metazoa</taxon>
        <taxon>Ecdysozoa</taxon>
        <taxon>Arthropoda</taxon>
        <taxon>Hexapoda</taxon>
        <taxon>Insecta</taxon>
        <taxon>Pterygota</taxon>
        <taxon>Neoptera</taxon>
        <taxon>Paraneoptera</taxon>
        <taxon>Hemiptera</taxon>
        <taxon>Sternorrhyncha</taxon>
        <taxon>Aphidomorpha</taxon>
        <taxon>Aphidoidea</taxon>
        <taxon>Aphididae</taxon>
        <taxon>Aphidini</taxon>
        <taxon>Aphis</taxon>
        <taxon>Aphis</taxon>
    </lineage>
</organism>
<feature type="domain" description="Transposable element P transposase-like GTP-binding insertion" evidence="1">
    <location>
        <begin position="38"/>
        <end position="136"/>
    </location>
</feature>
<dbReference type="OrthoDB" id="6613714at2759"/>
<keyword evidence="3" id="KW-1185">Reference proteome</keyword>
<comment type="caution">
    <text evidence="2">The sequence shown here is derived from an EMBL/GenBank/DDBJ whole genome shotgun (WGS) entry which is preliminary data.</text>
</comment>
<evidence type="ECO:0000313" key="3">
    <source>
        <dbReference type="Proteomes" id="UP000478052"/>
    </source>
</evidence>
<protein>
    <recommendedName>
        <fullName evidence="1">Transposable element P transposase-like GTP-binding insertion domain-containing protein</fullName>
    </recommendedName>
</protein>
<dbReference type="InterPro" id="IPR048366">
    <property type="entry name" value="TNP-like_GBD"/>
</dbReference>
<sequence length="217" mass="25353">MVSLLELGLVKHFFQNPYDDLRKIFVLSNTPHLFKCILRWRHYQVLYEKERKLPGNTNVCPKFIESHIGPCSFAKMRVSLMTQCISNQSNDYFVLVHVGLNIYRQRLTEELEDSEPTAMFSLYLNNLFDCFNRRYPGEGIKHSSPDIDKVPIILIDSWEMEVSKNMILPDNYLTKETAEGLRVTLQSMFAFIEYLYTVGFDFVLTSKANQDKIEVSD</sequence>
<dbReference type="Pfam" id="PF21788">
    <property type="entry name" value="TNP-like_GBD"/>
    <property type="match status" value="1"/>
</dbReference>
<dbReference type="Proteomes" id="UP000478052">
    <property type="component" value="Unassembled WGS sequence"/>
</dbReference>
<evidence type="ECO:0000259" key="1">
    <source>
        <dbReference type="Pfam" id="PF21788"/>
    </source>
</evidence>
<dbReference type="AlphaFoldDB" id="A0A6G0X9J4"/>
<accession>A0A6G0X9J4</accession>